<keyword evidence="4" id="KW-1003">Cell membrane</keyword>
<evidence type="ECO:0000256" key="8">
    <source>
        <dbReference type="SAM" id="Phobius"/>
    </source>
</evidence>
<feature type="transmembrane region" description="Helical" evidence="8">
    <location>
        <begin position="241"/>
        <end position="259"/>
    </location>
</feature>
<feature type="transmembrane region" description="Helical" evidence="8">
    <location>
        <begin position="135"/>
        <end position="157"/>
    </location>
</feature>
<dbReference type="AlphaFoldDB" id="A0A2R4MBJ7"/>
<dbReference type="SUPFAM" id="SSF81345">
    <property type="entry name" value="ABC transporter involved in vitamin B12 uptake, BtuC"/>
    <property type="match status" value="1"/>
</dbReference>
<dbReference type="InterPro" id="IPR000522">
    <property type="entry name" value="ABC_transptr_permease_BtuC"/>
</dbReference>
<evidence type="ECO:0000256" key="6">
    <source>
        <dbReference type="ARBA" id="ARBA00022989"/>
    </source>
</evidence>
<dbReference type="GO" id="GO:0005886">
    <property type="term" value="C:plasma membrane"/>
    <property type="evidence" value="ECO:0007669"/>
    <property type="project" value="UniProtKB-SubCell"/>
</dbReference>
<evidence type="ECO:0000256" key="2">
    <source>
        <dbReference type="ARBA" id="ARBA00007935"/>
    </source>
</evidence>
<feature type="transmembrane region" description="Helical" evidence="8">
    <location>
        <begin position="266"/>
        <end position="287"/>
    </location>
</feature>
<dbReference type="Pfam" id="PF01032">
    <property type="entry name" value="FecCD"/>
    <property type="match status" value="1"/>
</dbReference>
<dbReference type="Proteomes" id="UP000258927">
    <property type="component" value="Chromosome"/>
</dbReference>
<keyword evidence="6 8" id="KW-1133">Transmembrane helix</keyword>
<dbReference type="PANTHER" id="PTHR30472">
    <property type="entry name" value="FERRIC ENTEROBACTIN TRANSPORT SYSTEM PERMEASE PROTEIN"/>
    <property type="match status" value="1"/>
</dbReference>
<keyword evidence="3" id="KW-0813">Transport</keyword>
<dbReference type="KEGG" id="mmyr:MXMO3_00879"/>
<feature type="transmembrane region" description="Helical" evidence="8">
    <location>
        <begin position="52"/>
        <end position="72"/>
    </location>
</feature>
<reference evidence="9 10" key="1">
    <citation type="submission" date="2017-05" db="EMBL/GenBank/DDBJ databases">
        <title>Genome Analysis of Maritalea myrionectae HL2708#5.</title>
        <authorList>
            <consortium name="Cotde Inc.-PKNU"/>
            <person name="Jang D."/>
            <person name="Oh H.-M."/>
        </authorList>
    </citation>
    <scope>NUCLEOTIDE SEQUENCE [LARGE SCALE GENOMIC DNA]</scope>
    <source>
        <strain evidence="9 10">HL2708#5</strain>
    </source>
</reference>
<name>A0A2R4MBJ7_9HYPH</name>
<proteinExistence type="inferred from homology"/>
<sequence length="319" mass="34011">MKRGATILMALLVLLGVATLSLFVGVIDLDPQRLLNPAELELLMISRLPRTLAVLITGSALAVCGTIMQLLVRNRFVEPMTAGTGQGAMLGILIAILYFPTTPLIAQISIAAATALVSSIGLMLIVTRLPASKPLYIALVGLIYGGIIGAGVTFVAYQADLLQYIEIWTTGEFSGVLQGRYETLWVAAIVALLAYLIADQFAIVGMGRTTAISLGLNYNQVVVLGLITISIVTALTVVTVGMIPFVGLVIPNIVSRLYGDNARRTLPITAFFGASLVLVCDIIGRLVRYPFEIPVGTIMGVVGALIFLWILYGRGRHAR</sequence>
<evidence type="ECO:0000313" key="10">
    <source>
        <dbReference type="Proteomes" id="UP000258927"/>
    </source>
</evidence>
<feature type="transmembrane region" description="Helical" evidence="8">
    <location>
        <begin position="79"/>
        <end position="99"/>
    </location>
</feature>
<dbReference type="Gene3D" id="1.10.3470.10">
    <property type="entry name" value="ABC transporter involved in vitamin B12 uptake, BtuC"/>
    <property type="match status" value="1"/>
</dbReference>
<dbReference type="STRING" id="1122213.GCA_000423365_01918"/>
<keyword evidence="5 8" id="KW-0812">Transmembrane</keyword>
<dbReference type="GO" id="GO:0022857">
    <property type="term" value="F:transmembrane transporter activity"/>
    <property type="evidence" value="ECO:0007669"/>
    <property type="project" value="InterPro"/>
</dbReference>
<gene>
    <name evidence="9" type="ORF">MXMO3_00879</name>
</gene>
<feature type="transmembrane region" description="Helical" evidence="8">
    <location>
        <begin position="293"/>
        <end position="312"/>
    </location>
</feature>
<evidence type="ECO:0000256" key="7">
    <source>
        <dbReference type="ARBA" id="ARBA00023136"/>
    </source>
</evidence>
<evidence type="ECO:0000256" key="1">
    <source>
        <dbReference type="ARBA" id="ARBA00004651"/>
    </source>
</evidence>
<dbReference type="PANTHER" id="PTHR30472:SF27">
    <property type="entry name" value="PETROBACTIN IMPORT SYSTEM PERMEASE PROTEIN YCLN"/>
    <property type="match status" value="1"/>
</dbReference>
<dbReference type="GO" id="GO:0033214">
    <property type="term" value="P:siderophore-iron import into cell"/>
    <property type="evidence" value="ECO:0007669"/>
    <property type="project" value="TreeGrafter"/>
</dbReference>
<evidence type="ECO:0000256" key="4">
    <source>
        <dbReference type="ARBA" id="ARBA00022475"/>
    </source>
</evidence>
<organism evidence="9 10">
    <name type="scientific">Maritalea myrionectae</name>
    <dbReference type="NCBI Taxonomy" id="454601"/>
    <lineage>
        <taxon>Bacteria</taxon>
        <taxon>Pseudomonadati</taxon>
        <taxon>Pseudomonadota</taxon>
        <taxon>Alphaproteobacteria</taxon>
        <taxon>Hyphomicrobiales</taxon>
        <taxon>Devosiaceae</taxon>
        <taxon>Maritalea</taxon>
    </lineage>
</organism>
<keyword evidence="10" id="KW-1185">Reference proteome</keyword>
<comment type="similarity">
    <text evidence="2">Belongs to the binding-protein-dependent transport system permease family. FecCD subfamily.</text>
</comment>
<dbReference type="CDD" id="cd06550">
    <property type="entry name" value="TM_ABC_iron-siderophores_like"/>
    <property type="match status" value="1"/>
</dbReference>
<evidence type="ECO:0000256" key="5">
    <source>
        <dbReference type="ARBA" id="ARBA00022692"/>
    </source>
</evidence>
<feature type="transmembrane region" description="Helical" evidence="8">
    <location>
        <begin position="184"/>
        <end position="204"/>
    </location>
</feature>
<keyword evidence="7 8" id="KW-0472">Membrane</keyword>
<comment type="subcellular location">
    <subcellularLocation>
        <location evidence="1">Cell membrane</location>
        <topology evidence="1">Multi-pass membrane protein</topology>
    </subcellularLocation>
</comment>
<protein>
    <submittedName>
        <fullName evidence="9">Ferric anguibactin transport system permease protein FatD</fullName>
    </submittedName>
</protein>
<feature type="transmembrane region" description="Helical" evidence="8">
    <location>
        <begin position="216"/>
        <end position="235"/>
    </location>
</feature>
<evidence type="ECO:0000256" key="3">
    <source>
        <dbReference type="ARBA" id="ARBA00022448"/>
    </source>
</evidence>
<evidence type="ECO:0000313" key="9">
    <source>
        <dbReference type="EMBL" id="AVX03411.1"/>
    </source>
</evidence>
<dbReference type="EMBL" id="CP021330">
    <property type="protein sequence ID" value="AVX03411.1"/>
    <property type="molecule type" value="Genomic_DNA"/>
</dbReference>
<accession>A0A2R4MBJ7</accession>
<dbReference type="InterPro" id="IPR037294">
    <property type="entry name" value="ABC_BtuC-like"/>
</dbReference>
<feature type="transmembrane region" description="Helical" evidence="8">
    <location>
        <begin position="105"/>
        <end position="126"/>
    </location>
</feature>